<evidence type="ECO:0000256" key="1">
    <source>
        <dbReference type="ARBA" id="ARBA00009080"/>
    </source>
</evidence>
<dbReference type="Gene3D" id="3.40.50.720">
    <property type="entry name" value="NAD(P)-binding Rossmann-like Domain"/>
    <property type="match status" value="1"/>
</dbReference>
<dbReference type="RefSeq" id="WP_345365862.1">
    <property type="nucleotide sequence ID" value="NZ_BAABHJ010000040.1"/>
</dbReference>
<dbReference type="EMBL" id="BAABHJ010000040">
    <property type="protein sequence ID" value="GAA4617626.1"/>
    <property type="molecule type" value="Genomic_DNA"/>
</dbReference>
<dbReference type="SUPFAM" id="SSF51735">
    <property type="entry name" value="NAD(P)-binding Rossmann-fold domains"/>
    <property type="match status" value="1"/>
</dbReference>
<keyword evidence="7" id="KW-1185">Reference proteome</keyword>
<evidence type="ECO:0000259" key="4">
    <source>
        <dbReference type="Pfam" id="PF03446"/>
    </source>
</evidence>
<protein>
    <submittedName>
        <fullName evidence="6">NAD(P)-dependent oxidoreductase</fullName>
    </submittedName>
</protein>
<dbReference type="Gene3D" id="1.10.1040.10">
    <property type="entry name" value="N-(1-d-carboxylethyl)-l-norvaline Dehydrogenase, domain 2"/>
    <property type="match status" value="1"/>
</dbReference>
<dbReference type="Pfam" id="PF03446">
    <property type="entry name" value="NAD_binding_2"/>
    <property type="match status" value="1"/>
</dbReference>
<evidence type="ECO:0000256" key="3">
    <source>
        <dbReference type="ARBA" id="ARBA00023027"/>
    </source>
</evidence>
<dbReference type="SUPFAM" id="SSF48179">
    <property type="entry name" value="6-phosphogluconate dehydrogenase C-terminal domain-like"/>
    <property type="match status" value="1"/>
</dbReference>
<gene>
    <name evidence="6" type="ORF">GCM10023195_78780</name>
</gene>
<dbReference type="InterPro" id="IPR029154">
    <property type="entry name" value="HIBADH-like_NADP-bd"/>
</dbReference>
<sequence length="288" mass="30060">MDNLTVAVLGTGIMGEPIARNLLGAGHAVRVWNRTRAKAEPLAADGARVCDEPAEAADGADVVVTMLHDGEAVENVMAGVLPAMEEDAVWAQLSTVGAEAADRLAALAHRREVKFIDCPVLGTRKPAEDAALIVLAAGPRDERAERVFDAIGSRTVWVGEGTEASRLKLVLNSWVLALTTATGEAIALAEAFGLDPRLFLETIAGGSLDSQYAQMKGKAILSGELQPSFKAAGAAKDAGLVASAGRAAGAEPRLAEAVRDQLRRTVELGHGNEDMAAVYYAARPSDSE</sequence>
<comment type="similarity">
    <text evidence="1">Belongs to the HIBADH-related family.</text>
</comment>
<dbReference type="PANTHER" id="PTHR43580">
    <property type="entry name" value="OXIDOREDUCTASE GLYR1-RELATED"/>
    <property type="match status" value="1"/>
</dbReference>
<reference evidence="7" key="1">
    <citation type="journal article" date="2019" name="Int. J. Syst. Evol. Microbiol.">
        <title>The Global Catalogue of Microorganisms (GCM) 10K type strain sequencing project: providing services to taxonomists for standard genome sequencing and annotation.</title>
        <authorList>
            <consortium name="The Broad Institute Genomics Platform"/>
            <consortium name="The Broad Institute Genome Sequencing Center for Infectious Disease"/>
            <person name="Wu L."/>
            <person name="Ma J."/>
        </authorList>
    </citation>
    <scope>NUCLEOTIDE SEQUENCE [LARGE SCALE GENOMIC DNA]</scope>
    <source>
        <strain evidence="7">JCM 17938</strain>
    </source>
</reference>
<dbReference type="InterPro" id="IPR008927">
    <property type="entry name" value="6-PGluconate_DH-like_C_sf"/>
</dbReference>
<keyword evidence="3" id="KW-0520">NAD</keyword>
<feature type="domain" description="3-hydroxyisobutyrate dehydrogenase-like NAD-binding" evidence="5">
    <location>
        <begin position="165"/>
        <end position="279"/>
    </location>
</feature>
<dbReference type="Proteomes" id="UP001500212">
    <property type="component" value="Unassembled WGS sequence"/>
</dbReference>
<proteinExistence type="inferred from homology"/>
<dbReference type="InterPro" id="IPR006115">
    <property type="entry name" value="6PGDH_NADP-bd"/>
</dbReference>
<evidence type="ECO:0000313" key="7">
    <source>
        <dbReference type="Proteomes" id="UP001500212"/>
    </source>
</evidence>
<evidence type="ECO:0000256" key="2">
    <source>
        <dbReference type="ARBA" id="ARBA00023002"/>
    </source>
</evidence>
<comment type="caution">
    <text evidence="6">The sequence shown here is derived from an EMBL/GenBank/DDBJ whole genome shotgun (WGS) entry which is preliminary data.</text>
</comment>
<organism evidence="6 7">
    <name type="scientific">Actinoallomurus liliacearum</name>
    <dbReference type="NCBI Taxonomy" id="1080073"/>
    <lineage>
        <taxon>Bacteria</taxon>
        <taxon>Bacillati</taxon>
        <taxon>Actinomycetota</taxon>
        <taxon>Actinomycetes</taxon>
        <taxon>Streptosporangiales</taxon>
        <taxon>Thermomonosporaceae</taxon>
        <taxon>Actinoallomurus</taxon>
    </lineage>
</organism>
<dbReference type="InterPro" id="IPR036291">
    <property type="entry name" value="NAD(P)-bd_dom_sf"/>
</dbReference>
<keyword evidence="2" id="KW-0560">Oxidoreductase</keyword>
<dbReference type="InterPro" id="IPR051265">
    <property type="entry name" value="HIBADH-related_NP60_sf"/>
</dbReference>
<dbReference type="InterPro" id="IPR013328">
    <property type="entry name" value="6PGD_dom2"/>
</dbReference>
<name>A0ABP8TYV4_9ACTN</name>
<accession>A0ABP8TYV4</accession>
<dbReference type="PIRSF" id="PIRSF000103">
    <property type="entry name" value="HIBADH"/>
    <property type="match status" value="1"/>
</dbReference>
<evidence type="ECO:0000313" key="6">
    <source>
        <dbReference type="EMBL" id="GAA4617626.1"/>
    </source>
</evidence>
<dbReference type="PANTHER" id="PTHR43580:SF2">
    <property type="entry name" value="CYTOKINE-LIKE NUCLEAR FACTOR N-PAC"/>
    <property type="match status" value="1"/>
</dbReference>
<feature type="domain" description="6-phosphogluconate dehydrogenase NADP-binding" evidence="4">
    <location>
        <begin position="5"/>
        <end position="159"/>
    </location>
</feature>
<evidence type="ECO:0000259" key="5">
    <source>
        <dbReference type="Pfam" id="PF14833"/>
    </source>
</evidence>
<dbReference type="InterPro" id="IPR015815">
    <property type="entry name" value="HIBADH-related"/>
</dbReference>
<dbReference type="Pfam" id="PF14833">
    <property type="entry name" value="NAD_binding_11"/>
    <property type="match status" value="1"/>
</dbReference>